<organism evidence="1 2">
    <name type="scientific">Paenibacillus radicis</name>
    <name type="common">ex Xue et al. 2023</name>
    <dbReference type="NCBI Taxonomy" id="2972489"/>
    <lineage>
        <taxon>Bacteria</taxon>
        <taxon>Bacillati</taxon>
        <taxon>Bacillota</taxon>
        <taxon>Bacilli</taxon>
        <taxon>Bacillales</taxon>
        <taxon>Paenibacillaceae</taxon>
        <taxon>Paenibacillus</taxon>
    </lineage>
</organism>
<reference evidence="1 2" key="1">
    <citation type="submission" date="2022-08" db="EMBL/GenBank/DDBJ databases">
        <title>Paenibacillus endoradicis sp. nov., Paenibacillus radicibacter sp. nov and Paenibacillus pararadicis sp. nov., three cold-adapted plant growth-promoting bacteria isolated from root of Larix gmelinii in Great Khingan.</title>
        <authorList>
            <person name="Xue H."/>
        </authorList>
    </citation>
    <scope>NUCLEOTIDE SEQUENCE [LARGE SCALE GENOMIC DNA]</scope>
    <source>
        <strain evidence="1 2">N5-1-1-5</strain>
    </source>
</reference>
<dbReference type="Proteomes" id="UP001300012">
    <property type="component" value="Unassembled WGS sequence"/>
</dbReference>
<accession>A0ABT1YGY3</accession>
<dbReference type="RefSeq" id="WP_258214047.1">
    <property type="nucleotide sequence ID" value="NZ_JANQBD010000009.1"/>
</dbReference>
<protein>
    <submittedName>
        <fullName evidence="1">Uncharacterized protein</fullName>
    </submittedName>
</protein>
<proteinExistence type="predicted"/>
<gene>
    <name evidence="1" type="ORF">NV381_14750</name>
</gene>
<sequence length="81" mass="8450">MHKNRVITELAVPLSLCFLDFSGDKGTITSALPSTFMDAVLAYCLDAGDIFAKSIAMLTVHGTPAGEFSAINNGSKTGLGK</sequence>
<dbReference type="EMBL" id="JANQBD010000009">
    <property type="protein sequence ID" value="MCR8632464.1"/>
    <property type="molecule type" value="Genomic_DNA"/>
</dbReference>
<comment type="caution">
    <text evidence="1">The sequence shown here is derived from an EMBL/GenBank/DDBJ whole genome shotgun (WGS) entry which is preliminary data.</text>
</comment>
<keyword evidence="2" id="KW-1185">Reference proteome</keyword>
<evidence type="ECO:0000313" key="2">
    <source>
        <dbReference type="Proteomes" id="UP001300012"/>
    </source>
</evidence>
<evidence type="ECO:0000313" key="1">
    <source>
        <dbReference type="EMBL" id="MCR8632464.1"/>
    </source>
</evidence>
<name>A0ABT1YGY3_9BACL</name>